<proteinExistence type="predicted"/>
<protein>
    <submittedName>
        <fullName evidence="1">Uncharacterized protein</fullName>
    </submittedName>
</protein>
<reference evidence="1" key="1">
    <citation type="submission" date="2014-09" db="EMBL/GenBank/DDBJ databases">
        <authorList>
            <person name="Magalhaes I.L.F."/>
            <person name="Oliveira U."/>
            <person name="Santos F.R."/>
            <person name="Vidigal T.H.D.A."/>
            <person name="Brescovit A.D."/>
            <person name="Santos A.J."/>
        </authorList>
    </citation>
    <scope>NUCLEOTIDE SEQUENCE</scope>
    <source>
        <tissue evidence="1">Shoot tissue taken approximately 20 cm above the soil surface</tissue>
    </source>
</reference>
<evidence type="ECO:0000313" key="1">
    <source>
        <dbReference type="EMBL" id="JAE04926.1"/>
    </source>
</evidence>
<organism evidence="1">
    <name type="scientific">Arundo donax</name>
    <name type="common">Giant reed</name>
    <name type="synonym">Donax arundinaceus</name>
    <dbReference type="NCBI Taxonomy" id="35708"/>
    <lineage>
        <taxon>Eukaryota</taxon>
        <taxon>Viridiplantae</taxon>
        <taxon>Streptophyta</taxon>
        <taxon>Embryophyta</taxon>
        <taxon>Tracheophyta</taxon>
        <taxon>Spermatophyta</taxon>
        <taxon>Magnoliopsida</taxon>
        <taxon>Liliopsida</taxon>
        <taxon>Poales</taxon>
        <taxon>Poaceae</taxon>
        <taxon>PACMAD clade</taxon>
        <taxon>Arundinoideae</taxon>
        <taxon>Arundineae</taxon>
        <taxon>Arundo</taxon>
    </lineage>
</organism>
<dbReference type="EMBL" id="GBRH01192970">
    <property type="protein sequence ID" value="JAE04926.1"/>
    <property type="molecule type" value="Transcribed_RNA"/>
</dbReference>
<reference evidence="1" key="2">
    <citation type="journal article" date="2015" name="Data Brief">
        <title>Shoot transcriptome of the giant reed, Arundo donax.</title>
        <authorList>
            <person name="Barrero R.A."/>
            <person name="Guerrero F.D."/>
            <person name="Moolhuijzen P."/>
            <person name="Goolsby J.A."/>
            <person name="Tidwell J."/>
            <person name="Bellgard S.E."/>
            <person name="Bellgard M.I."/>
        </authorList>
    </citation>
    <scope>NUCLEOTIDE SEQUENCE</scope>
    <source>
        <tissue evidence="1">Shoot tissue taken approximately 20 cm above the soil surface</tissue>
    </source>
</reference>
<sequence>MGDHLGVPTSSCTVEWRVAICVGRAQEVPGLAVDHRGAHQERVAVSAGRDDVERRGALPVGVPRLRRRVLVVVLDVDVKHDFRHRCGAAVPAHEIIEPPPVPALRRH</sequence>
<dbReference type="AlphaFoldDB" id="A0A0A9S3J8"/>
<accession>A0A0A9S3J8</accession>
<name>A0A0A9S3J8_ARUDO</name>